<feature type="compositionally biased region" description="Polar residues" evidence="2">
    <location>
        <begin position="117"/>
        <end position="137"/>
    </location>
</feature>
<feature type="coiled-coil region" evidence="1">
    <location>
        <begin position="927"/>
        <end position="1095"/>
    </location>
</feature>
<feature type="compositionally biased region" description="Polar residues" evidence="2">
    <location>
        <begin position="69"/>
        <end position="81"/>
    </location>
</feature>
<dbReference type="PANTHER" id="PTHR46753">
    <property type="entry name" value="FYVE AND COILED-COIL DOMAIN-CONTAINING PROTEIN 1"/>
    <property type="match status" value="1"/>
</dbReference>
<evidence type="ECO:0000313" key="4">
    <source>
        <dbReference type="Proteomes" id="UP000186922"/>
    </source>
</evidence>
<evidence type="ECO:0000256" key="2">
    <source>
        <dbReference type="SAM" id="MobiDB-lite"/>
    </source>
</evidence>
<sequence length="1600" mass="182613">MYEEEEAVVEDLPARDSLVKLSTQQANAEGDNGSRNSSSPQAFAEGWKAHSLSNVGKLRNIFSGRSRPKITSSGTLITTSDSESRPITPEYHDEAPQHALGDRPSSAKMASSDLPEDQSSPRPNSASQEKLQQSDEFNITPSRLSEELRLNSQKLQQLGSIIEWKDRRIARLEDSIRKLETAKDENSGINQRTSTDNATETLAKEHNEQCIQVSPDITDNGWDGSSRMESEVSEEVEKLRCGLMDKDCKLQAVKSDLWGVTIEYEQLEEKFDQVRHDLDKAFHDLDSTRKDVQVFRKKTESLESRKFHLEEVVQVKDLQIQQLMLQVNNSANDRADMSTCFSQIDEHIHNLEDSFAQKSFSMAHLEEEISRLRFVIDEGVAREKFVEGELHRKCKLVDQREGELRRVYEQLANQENMYAELNGALESRQHELGELKEKLQASFVNTEDLCRRLREKETECCEMKREMWFLRERNSDLERINMENPHQPTFHNEPSFGNYTENPNLYDKERKDQREEQSDTSDRETNPHQYAQVTEYANMHTNTENHDTDTMNKPEVSQQDESYVLALEAELHVAKILNAALEEEEVEEPWAMVETNDSGSQSEEEMACCRWSASGDGVVCKGKDDGSNKWTDAFDELLERSWSALENLVHVQQGPDFRGDLSEGQFEDLPPCGTEAENKRGEESFVDQKEEVFWESAPPFNQQEDSGEGAFDVYNGNTHGEDGFLPYEEGRRNDESLSNQETHGRSELELGPVERHGDYRLRQIINFLEEEKAVMEKDLKEAYDKSCWFEQENQRLSYQLGSMGDYNRDLEGKLQKLEEEHRNVQHDTEDARAQLKGMISTLSEYHEKAAHHTEANKGQLKRLQEEVDEALESEHVLKDSLAQKLQELHDLSENFESFRHVHQQVCNDMGQMKDELRRTSGQFTDYEDQLTQKNKELQQRYEELLRLRQSVEELDNMRTNMENGLGIAREKMQALEELSDRNSQQIVEAEQEIEVLASSKSDLEAQLRKSDGQLQQALNDVQFFRDQLNTLELEEARLEEQSHMKNSEDDQDELEKKTRELENVLCELESTRGQVNKLTERLRQAENELRTKRDQEQGFHARIEELQIDRVAVAKELSGVDAELEKLRGLLEIAAKSNGLDERELWSARSSRVSSVQESVCVKADSYLEEATPFNSRAQVAGLNNGREVPGGAEPSGFKDQATAEAEHDRKFIPEENPDGRMSFDQRSQLELAKAEIAVLRSENVNLELKHSHVEAVIEKQHEALMAAANDLLEVREKLQRDIKEMRDVTQLTILKQDQQFSNLKKKFSRSSMSDRGSKHSRSSFAPGQSDSDSVVRDLIGFCDATMRRMAEENKKCQSVMGQLVEKHTEMLHTMSKKLRRMDQSDKSLKVLDEGARSYIEMASELKSIISQLSNGGSGLTEKSSETTMENLQKHLQQLNGILSLIKAKKSGKISAHPETDERDKETDSTSSSSSSDSCEKEEFRPAVSTQLGRRHSHFPSELEELCGRLVKADKELRVWRSQGSVHQPTHRRKVSFVGSSGDSATSTSLAVHREEPACTCTGSRKQAGGDVTISSAKNRGGDRPALPHESVRTDRGRRD</sequence>
<feature type="region of interest" description="Disordered" evidence="2">
    <location>
        <begin position="1522"/>
        <end position="1600"/>
    </location>
</feature>
<feature type="compositionally biased region" description="Polar residues" evidence="2">
    <location>
        <begin position="1323"/>
        <end position="1332"/>
    </location>
</feature>
<feature type="region of interest" description="Disordered" evidence="2">
    <location>
        <begin position="1450"/>
        <end position="1498"/>
    </location>
</feature>
<evidence type="ECO:0000256" key="1">
    <source>
        <dbReference type="SAM" id="Coils"/>
    </source>
</evidence>
<feature type="compositionally biased region" description="Polar residues" evidence="2">
    <location>
        <begin position="484"/>
        <end position="503"/>
    </location>
</feature>
<evidence type="ECO:0000313" key="3">
    <source>
        <dbReference type="EMBL" id="GAU96551.1"/>
    </source>
</evidence>
<feature type="region of interest" description="Disordered" evidence="2">
    <location>
        <begin position="718"/>
        <end position="745"/>
    </location>
</feature>
<feature type="coiled-coil region" evidence="1">
    <location>
        <begin position="162"/>
        <end position="192"/>
    </location>
</feature>
<feature type="compositionally biased region" description="Polar residues" evidence="2">
    <location>
        <begin position="1538"/>
        <end position="1550"/>
    </location>
</feature>
<feature type="compositionally biased region" description="Basic and acidic residues" evidence="2">
    <location>
        <begin position="506"/>
        <end position="526"/>
    </location>
</feature>
<dbReference type="Proteomes" id="UP000186922">
    <property type="component" value="Unassembled WGS sequence"/>
</dbReference>
<keyword evidence="4" id="KW-1185">Reference proteome</keyword>
<comment type="caution">
    <text evidence="3">The sequence shown here is derived from an EMBL/GenBank/DDBJ whole genome shotgun (WGS) entry which is preliminary data.</text>
</comment>
<feature type="compositionally biased region" description="Basic and acidic residues" evidence="2">
    <location>
        <begin position="1456"/>
        <end position="1468"/>
    </location>
</feature>
<feature type="coiled-coil region" evidence="1">
    <location>
        <begin position="397"/>
        <end position="456"/>
    </location>
</feature>
<feature type="compositionally biased region" description="Polar residues" evidence="2">
    <location>
        <begin position="20"/>
        <end position="41"/>
    </location>
</feature>
<dbReference type="STRING" id="947166.A0A1D1V4A9"/>
<feature type="region of interest" description="Disordered" evidence="2">
    <location>
        <begin position="1"/>
        <end position="137"/>
    </location>
</feature>
<proteinExistence type="predicted"/>
<dbReference type="PANTHER" id="PTHR46753:SF3">
    <property type="entry name" value="PDZ DOMAIN-CONTAINING PROTEIN"/>
    <property type="match status" value="1"/>
</dbReference>
<protein>
    <submittedName>
        <fullName evidence="3">Uncharacterized protein</fullName>
    </submittedName>
</protein>
<feature type="region of interest" description="Disordered" evidence="2">
    <location>
        <begin position="1305"/>
        <end position="1332"/>
    </location>
</feature>
<feature type="coiled-coil region" evidence="1">
    <location>
        <begin position="1230"/>
        <end position="1289"/>
    </location>
</feature>
<feature type="compositionally biased region" description="Basic and acidic residues" evidence="2">
    <location>
        <begin position="1580"/>
        <end position="1600"/>
    </location>
</feature>
<accession>A0A1D1V4A9</accession>
<dbReference type="EMBL" id="BDGG01000003">
    <property type="protein sequence ID" value="GAU96551.1"/>
    <property type="molecule type" value="Genomic_DNA"/>
</dbReference>
<organism evidence="3 4">
    <name type="scientific">Ramazzottius varieornatus</name>
    <name type="common">Water bear</name>
    <name type="synonym">Tardigrade</name>
    <dbReference type="NCBI Taxonomy" id="947166"/>
    <lineage>
        <taxon>Eukaryota</taxon>
        <taxon>Metazoa</taxon>
        <taxon>Ecdysozoa</taxon>
        <taxon>Tardigrada</taxon>
        <taxon>Eutardigrada</taxon>
        <taxon>Parachela</taxon>
        <taxon>Hypsibioidea</taxon>
        <taxon>Ramazzottiidae</taxon>
        <taxon>Ramazzottius</taxon>
    </lineage>
</organism>
<feature type="coiled-coil region" evidence="1">
    <location>
        <begin position="765"/>
        <end position="880"/>
    </location>
</feature>
<feature type="region of interest" description="Disordered" evidence="2">
    <location>
        <begin position="482"/>
        <end position="529"/>
    </location>
</feature>
<reference evidence="3 4" key="1">
    <citation type="journal article" date="2016" name="Nat. Commun.">
        <title>Extremotolerant tardigrade genome and improved radiotolerance of human cultured cells by tardigrade-unique protein.</title>
        <authorList>
            <person name="Hashimoto T."/>
            <person name="Horikawa D.D."/>
            <person name="Saito Y."/>
            <person name="Kuwahara H."/>
            <person name="Kozuka-Hata H."/>
            <person name="Shin-I T."/>
            <person name="Minakuchi Y."/>
            <person name="Ohishi K."/>
            <person name="Motoyama A."/>
            <person name="Aizu T."/>
            <person name="Enomoto A."/>
            <person name="Kondo K."/>
            <person name="Tanaka S."/>
            <person name="Hara Y."/>
            <person name="Koshikawa S."/>
            <person name="Sagara H."/>
            <person name="Miura T."/>
            <person name="Yokobori S."/>
            <person name="Miyagawa K."/>
            <person name="Suzuki Y."/>
            <person name="Kubo T."/>
            <person name="Oyama M."/>
            <person name="Kohara Y."/>
            <person name="Fujiyama A."/>
            <person name="Arakawa K."/>
            <person name="Katayama T."/>
            <person name="Toyoda A."/>
            <person name="Kunieda T."/>
        </authorList>
    </citation>
    <scope>NUCLEOTIDE SEQUENCE [LARGE SCALE GENOMIC DNA]</scope>
    <source>
        <strain evidence="3 4">YOKOZUNA-1</strain>
    </source>
</reference>
<keyword evidence="1" id="KW-0175">Coiled coil</keyword>
<name>A0A1D1V4A9_RAMVA</name>
<gene>
    <name evidence="3" type="primary">RvY_07981-1</name>
    <name evidence="3" type="synonym">RvY_07981.1</name>
    <name evidence="3" type="ORF">RvY_07981</name>
</gene>